<comment type="similarity">
    <text evidence="2">Belongs to the 2H phosphoesterase superfamily. ThpR family.</text>
</comment>
<dbReference type="InterPro" id="IPR004175">
    <property type="entry name" value="RNA_CPDase"/>
</dbReference>
<dbReference type="HAMAP" id="MF_01940">
    <property type="entry name" value="RNA_CPDase"/>
    <property type="match status" value="1"/>
</dbReference>
<dbReference type="Proteomes" id="UP000244792">
    <property type="component" value="Chromosome"/>
</dbReference>
<evidence type="ECO:0000313" key="4">
    <source>
        <dbReference type="EMBL" id="AWB10557.1"/>
    </source>
</evidence>
<dbReference type="PANTHER" id="PTHR35561:SF1">
    <property type="entry name" value="RNA 2',3'-CYCLIC PHOSPHODIESTERASE"/>
    <property type="match status" value="1"/>
</dbReference>
<feature type="active site" description="Proton acceptor" evidence="2">
    <location>
        <position position="126"/>
    </location>
</feature>
<gene>
    <name evidence="4" type="ORF">TDSAC_1215</name>
</gene>
<keyword evidence="1 2" id="KW-0378">Hydrolase</keyword>
<evidence type="ECO:0000256" key="1">
    <source>
        <dbReference type="ARBA" id="ARBA00022801"/>
    </source>
</evidence>
<name>A0A2R4W166_THEAF</name>
<dbReference type="GO" id="GO:0004113">
    <property type="term" value="F:2',3'-cyclic-nucleotide 3'-phosphodiesterase activity"/>
    <property type="evidence" value="ECO:0007669"/>
    <property type="project" value="InterPro"/>
</dbReference>
<reference evidence="4 5" key="1">
    <citation type="submission" date="2017-04" db="EMBL/GenBank/DDBJ databases">
        <title>Genomic insights into metabolism of Thermodesulfobium acidiphilum.</title>
        <authorList>
            <person name="Toshchakov S.V."/>
            <person name="Frolov E.N."/>
            <person name="Kublanov I.V."/>
            <person name="Samarov N.I."/>
            <person name="Novikov A."/>
            <person name="Lebedinsky A.V."/>
            <person name="Bonch-Osmolovskaya E.A."/>
            <person name="Chernyh N.A."/>
        </authorList>
    </citation>
    <scope>NUCLEOTIDE SEQUENCE [LARGE SCALE GENOMIC DNA]</scope>
    <source>
        <strain evidence="4 5">3127-1</strain>
    </source>
</reference>
<organism evidence="4 5">
    <name type="scientific">Thermodesulfobium acidiphilum</name>
    <dbReference type="NCBI Taxonomy" id="1794699"/>
    <lineage>
        <taxon>Bacteria</taxon>
        <taxon>Pseudomonadati</taxon>
        <taxon>Thermodesulfobiota</taxon>
        <taxon>Thermodesulfobiia</taxon>
        <taxon>Thermodesulfobiales</taxon>
        <taxon>Thermodesulfobiaceae</taxon>
        <taxon>Thermodesulfobium</taxon>
    </lineage>
</organism>
<dbReference type="OrthoDB" id="9789350at2"/>
<protein>
    <recommendedName>
        <fullName evidence="2">RNA 2',3'-cyclic phosphodiesterase</fullName>
        <shortName evidence="2">RNA 2',3'-CPDase</shortName>
        <ecNumber evidence="2">3.1.4.58</ecNumber>
    </recommendedName>
</protein>
<dbReference type="Gene3D" id="3.90.1140.10">
    <property type="entry name" value="Cyclic phosphodiesterase"/>
    <property type="match status" value="1"/>
</dbReference>
<dbReference type="EC" id="3.1.4.58" evidence="2"/>
<comment type="catalytic activity">
    <reaction evidence="2">
        <text>a 3'-end 2',3'-cyclophospho-ribonucleotide-RNA + H2O = a 3'-end 2'-phospho-ribonucleotide-RNA + H(+)</text>
        <dbReference type="Rhea" id="RHEA:11828"/>
        <dbReference type="Rhea" id="RHEA-COMP:10464"/>
        <dbReference type="Rhea" id="RHEA-COMP:17353"/>
        <dbReference type="ChEBI" id="CHEBI:15377"/>
        <dbReference type="ChEBI" id="CHEBI:15378"/>
        <dbReference type="ChEBI" id="CHEBI:83064"/>
        <dbReference type="ChEBI" id="CHEBI:173113"/>
        <dbReference type="EC" id="3.1.4.58"/>
    </reaction>
</comment>
<keyword evidence="5" id="KW-1185">Reference proteome</keyword>
<dbReference type="Pfam" id="PF02834">
    <property type="entry name" value="LigT_PEase"/>
    <property type="match status" value="1"/>
</dbReference>
<dbReference type="InterPro" id="IPR009097">
    <property type="entry name" value="Cyclic_Pdiesterase"/>
</dbReference>
<dbReference type="NCBIfam" id="TIGR02258">
    <property type="entry name" value="2_5_ligase"/>
    <property type="match status" value="1"/>
</dbReference>
<evidence type="ECO:0000256" key="2">
    <source>
        <dbReference type="HAMAP-Rule" id="MF_01940"/>
    </source>
</evidence>
<dbReference type="GO" id="GO:0016874">
    <property type="term" value="F:ligase activity"/>
    <property type="evidence" value="ECO:0007669"/>
    <property type="project" value="UniProtKB-KW"/>
</dbReference>
<dbReference type="GO" id="GO:0008664">
    <property type="term" value="F:RNA 2',3'-cyclic 3'-phosphodiesterase activity"/>
    <property type="evidence" value="ECO:0007669"/>
    <property type="project" value="UniProtKB-EC"/>
</dbReference>
<proteinExistence type="inferred from homology"/>
<feature type="short sequence motif" description="HXTX 1" evidence="2">
    <location>
        <begin position="39"/>
        <end position="42"/>
    </location>
</feature>
<dbReference type="AlphaFoldDB" id="A0A2R4W166"/>
<feature type="domain" description="Phosphoesterase HXTX" evidence="3">
    <location>
        <begin position="99"/>
        <end position="173"/>
    </location>
</feature>
<dbReference type="SUPFAM" id="SSF55144">
    <property type="entry name" value="LigT-like"/>
    <property type="match status" value="1"/>
</dbReference>
<comment type="function">
    <text evidence="2">Hydrolyzes RNA 2',3'-cyclic phosphodiester to an RNA 2'-phosphomonoester.</text>
</comment>
<sequence length="181" mass="21660">MRLFIAYKIHNKDAKDIYLNVMNCEAFKKHKIVDFKNYHITFKFLGETKLDVQIISEQLLDSLSNFKRFNFFFSNEIGYIPSRHNPKFAYLKIYERDNDFEKIFRNVDLAMSNLGFDMEKREFKPHLTLVRFRETLIGDDIFPVYFKGKKKIESIMDKVSLFQSILLPEGPVYKEVFSVRL</sequence>
<dbReference type="PANTHER" id="PTHR35561">
    <property type="entry name" value="RNA 2',3'-CYCLIC PHOSPHODIESTERASE"/>
    <property type="match status" value="1"/>
</dbReference>
<dbReference type="RefSeq" id="WP_108309349.1">
    <property type="nucleotide sequence ID" value="NZ_CP020921.1"/>
</dbReference>
<dbReference type="KEGG" id="taci:TDSAC_1215"/>
<dbReference type="EMBL" id="CP020921">
    <property type="protein sequence ID" value="AWB10557.1"/>
    <property type="molecule type" value="Genomic_DNA"/>
</dbReference>
<keyword evidence="4" id="KW-0436">Ligase</keyword>
<evidence type="ECO:0000313" key="5">
    <source>
        <dbReference type="Proteomes" id="UP000244792"/>
    </source>
</evidence>
<accession>A0A2R4W166</accession>
<feature type="short sequence motif" description="HXTX 2" evidence="2">
    <location>
        <begin position="126"/>
        <end position="129"/>
    </location>
</feature>
<dbReference type="InterPro" id="IPR014051">
    <property type="entry name" value="Phosphoesterase_HXTX"/>
</dbReference>
<feature type="active site" description="Proton donor" evidence="2">
    <location>
        <position position="39"/>
    </location>
</feature>
<evidence type="ECO:0000259" key="3">
    <source>
        <dbReference type="Pfam" id="PF02834"/>
    </source>
</evidence>